<dbReference type="EMBL" id="MZGU01000002">
    <property type="protein sequence ID" value="PWB86975.1"/>
    <property type="molecule type" value="Genomic_DNA"/>
</dbReference>
<name>A0A2U1S900_9EURY</name>
<dbReference type="RefSeq" id="WP_116668925.1">
    <property type="nucleotide sequence ID" value="NZ_CALIUN010000002.1"/>
</dbReference>
<dbReference type="Proteomes" id="UP000245577">
    <property type="component" value="Unassembled WGS sequence"/>
</dbReference>
<evidence type="ECO:0000313" key="2">
    <source>
        <dbReference type="EMBL" id="PWB86975.1"/>
    </source>
</evidence>
<organism evidence="2 3">
    <name type="scientific">Methanobrevibacter woesei</name>
    <dbReference type="NCBI Taxonomy" id="190976"/>
    <lineage>
        <taxon>Archaea</taxon>
        <taxon>Methanobacteriati</taxon>
        <taxon>Methanobacteriota</taxon>
        <taxon>Methanomada group</taxon>
        <taxon>Methanobacteria</taxon>
        <taxon>Methanobacteriales</taxon>
        <taxon>Methanobacteriaceae</taxon>
        <taxon>Methanobrevibacter</taxon>
    </lineage>
</organism>
<keyword evidence="1" id="KW-0472">Membrane</keyword>
<reference evidence="2 3" key="1">
    <citation type="submission" date="2017-03" db="EMBL/GenBank/DDBJ databases">
        <title>Genome sequence of Methanobrevibacter wosei.</title>
        <authorList>
            <person name="Poehlein A."/>
            <person name="Seedorf H."/>
            <person name="Daniel R."/>
        </authorList>
    </citation>
    <scope>NUCLEOTIDE SEQUENCE [LARGE SCALE GENOMIC DNA]</scope>
    <source>
        <strain evidence="2 3">DSM 11979</strain>
    </source>
</reference>
<keyword evidence="1" id="KW-0812">Transmembrane</keyword>
<keyword evidence="1" id="KW-1133">Transmembrane helix</keyword>
<dbReference type="AlphaFoldDB" id="A0A2U1S900"/>
<accession>A0A2U1S900</accession>
<proteinExistence type="predicted"/>
<evidence type="ECO:0000256" key="1">
    <source>
        <dbReference type="SAM" id="Phobius"/>
    </source>
</evidence>
<keyword evidence="3" id="KW-1185">Reference proteome</keyword>
<protein>
    <recommendedName>
        <fullName evidence="4">TM2 domain protein</fullName>
    </recommendedName>
</protein>
<feature type="transmembrane region" description="Helical" evidence="1">
    <location>
        <begin position="28"/>
        <end position="46"/>
    </location>
</feature>
<comment type="caution">
    <text evidence="2">The sequence shown here is derived from an EMBL/GenBank/DDBJ whole genome shotgun (WGS) entry which is preliminary data.</text>
</comment>
<evidence type="ECO:0000313" key="3">
    <source>
        <dbReference type="Proteomes" id="UP000245577"/>
    </source>
</evidence>
<gene>
    <name evidence="2" type="ORF">MBBWO_00890</name>
</gene>
<dbReference type="OrthoDB" id="64860at2157"/>
<evidence type="ECO:0008006" key="4">
    <source>
        <dbReference type="Google" id="ProtNLM"/>
    </source>
</evidence>
<sequence length="71" mass="7981">MLSPYVSAIISFFIPGLGQICKGEIIKGIILFIIAMIIFIVLKTYLTQNIGLIYIYNLFTAYEAYRGKLNG</sequence>